<accession>A0A7X5UBY8</accession>
<evidence type="ECO:0000256" key="1">
    <source>
        <dbReference type="ARBA" id="ARBA00009497"/>
    </source>
</evidence>
<protein>
    <submittedName>
        <fullName evidence="4">DNA starvation/stationary phase protection protein</fullName>
    </submittedName>
</protein>
<evidence type="ECO:0000313" key="5">
    <source>
        <dbReference type="Proteomes" id="UP000490980"/>
    </source>
</evidence>
<sequence>MAKQIDIGIDKKDREAAAKELSKLLADTFTLYLKTHKFHWNVTGPHFNSLHTMFETQYNELWLAVDEVAERIRILDVYAPGSYAEFGKLTKIKEEAGVPDWKDMVTQLVEGHDIAAATSREVIKVADKVGDEGTADMVTGRLKAHEKTAWMLRSLLK</sequence>
<dbReference type="Gene3D" id="1.20.1260.10">
    <property type="match status" value="1"/>
</dbReference>
<dbReference type="RefSeq" id="WP_166949776.1">
    <property type="nucleotide sequence ID" value="NZ_CP077072.1"/>
</dbReference>
<dbReference type="PROSITE" id="PS00819">
    <property type="entry name" value="DPS_2"/>
    <property type="match status" value="1"/>
</dbReference>
<dbReference type="InterPro" id="IPR009078">
    <property type="entry name" value="Ferritin-like_SF"/>
</dbReference>
<dbReference type="PRINTS" id="PR01346">
    <property type="entry name" value="HELNAPAPROT"/>
</dbReference>
<name>A0A7X5UBY8_9GAMM</name>
<dbReference type="PANTHER" id="PTHR42932:SF3">
    <property type="entry name" value="DNA PROTECTION DURING STARVATION PROTEIN"/>
    <property type="match status" value="1"/>
</dbReference>
<dbReference type="Proteomes" id="UP000490980">
    <property type="component" value="Unassembled WGS sequence"/>
</dbReference>
<dbReference type="InterPro" id="IPR023188">
    <property type="entry name" value="DPS_DNA-bd_CS"/>
</dbReference>
<proteinExistence type="inferred from homology"/>
<dbReference type="InterPro" id="IPR012347">
    <property type="entry name" value="Ferritin-like"/>
</dbReference>
<dbReference type="GO" id="GO:0008199">
    <property type="term" value="F:ferric iron binding"/>
    <property type="evidence" value="ECO:0007669"/>
    <property type="project" value="InterPro"/>
</dbReference>
<reference evidence="4 5" key="1">
    <citation type="submission" date="2020-03" db="EMBL/GenBank/DDBJ databases">
        <authorList>
            <person name="Lai Q."/>
        </authorList>
    </citation>
    <scope>NUCLEOTIDE SEQUENCE [LARGE SCALE GENOMIC DNA]</scope>
    <source>
        <strain evidence="4 5">CCUG 25036</strain>
    </source>
</reference>
<dbReference type="GO" id="GO:0016722">
    <property type="term" value="F:oxidoreductase activity, acting on metal ions"/>
    <property type="evidence" value="ECO:0007669"/>
    <property type="project" value="InterPro"/>
</dbReference>
<dbReference type="PROSITE" id="PS00818">
    <property type="entry name" value="DPS_1"/>
    <property type="match status" value="1"/>
</dbReference>
<dbReference type="Pfam" id="PF00210">
    <property type="entry name" value="Ferritin"/>
    <property type="match status" value="1"/>
</dbReference>
<comment type="caution">
    <text evidence="4">The sequence shown here is derived from an EMBL/GenBank/DDBJ whole genome shotgun (WGS) entry which is preliminary data.</text>
</comment>
<dbReference type="PANTHER" id="PTHR42932">
    <property type="entry name" value="GENERAL STRESS PROTEIN 20U"/>
    <property type="match status" value="1"/>
</dbReference>
<dbReference type="PIRSF" id="PIRSF005900">
    <property type="entry name" value="Dps"/>
    <property type="match status" value="1"/>
</dbReference>
<dbReference type="InterPro" id="IPR008331">
    <property type="entry name" value="Ferritin_DPS_dom"/>
</dbReference>
<dbReference type="CDD" id="cd01043">
    <property type="entry name" value="DPS"/>
    <property type="match status" value="1"/>
</dbReference>
<evidence type="ECO:0000313" key="4">
    <source>
        <dbReference type="EMBL" id="NII07680.1"/>
    </source>
</evidence>
<dbReference type="InterPro" id="IPR002177">
    <property type="entry name" value="DPS_DNA-bd"/>
</dbReference>
<evidence type="ECO:0000259" key="3">
    <source>
        <dbReference type="Pfam" id="PF00210"/>
    </source>
</evidence>
<comment type="similarity">
    <text evidence="1 2">Belongs to the Dps family.</text>
</comment>
<dbReference type="EMBL" id="JAARLZ010000008">
    <property type="protein sequence ID" value="NII07680.1"/>
    <property type="molecule type" value="Genomic_DNA"/>
</dbReference>
<feature type="domain" description="Ferritin/DPS" evidence="3">
    <location>
        <begin position="19"/>
        <end position="156"/>
    </location>
</feature>
<dbReference type="SUPFAM" id="SSF47240">
    <property type="entry name" value="Ferritin-like"/>
    <property type="match status" value="1"/>
</dbReference>
<organism evidence="4 5">
    <name type="scientific">Luteibacter anthropi</name>
    <dbReference type="NCBI Taxonomy" id="564369"/>
    <lineage>
        <taxon>Bacteria</taxon>
        <taxon>Pseudomonadati</taxon>
        <taxon>Pseudomonadota</taxon>
        <taxon>Gammaproteobacteria</taxon>
        <taxon>Lysobacterales</taxon>
        <taxon>Rhodanobacteraceae</taxon>
        <taxon>Luteibacter</taxon>
    </lineage>
</organism>
<gene>
    <name evidence="4" type="ORF">HBF25_14945</name>
</gene>
<dbReference type="AlphaFoldDB" id="A0A7X5UBY8"/>
<evidence type="ECO:0000256" key="2">
    <source>
        <dbReference type="RuleBase" id="RU003875"/>
    </source>
</evidence>
<keyword evidence="5" id="KW-1185">Reference proteome</keyword>